<evidence type="ECO:0000256" key="1">
    <source>
        <dbReference type="SAM" id="MobiDB-lite"/>
    </source>
</evidence>
<evidence type="ECO:0000313" key="3">
    <source>
        <dbReference type="EMBL" id="KAH7147070.1"/>
    </source>
</evidence>
<organism evidence="3 4">
    <name type="scientific">Dactylonectria estremocensis</name>
    <dbReference type="NCBI Taxonomy" id="1079267"/>
    <lineage>
        <taxon>Eukaryota</taxon>
        <taxon>Fungi</taxon>
        <taxon>Dikarya</taxon>
        <taxon>Ascomycota</taxon>
        <taxon>Pezizomycotina</taxon>
        <taxon>Sordariomycetes</taxon>
        <taxon>Hypocreomycetidae</taxon>
        <taxon>Hypocreales</taxon>
        <taxon>Nectriaceae</taxon>
        <taxon>Dactylonectria</taxon>
    </lineage>
</organism>
<keyword evidence="4" id="KW-1185">Reference proteome</keyword>
<dbReference type="EMBL" id="JAGMUU010000008">
    <property type="protein sequence ID" value="KAH7147070.1"/>
    <property type="molecule type" value="Genomic_DNA"/>
</dbReference>
<feature type="compositionally biased region" description="Polar residues" evidence="1">
    <location>
        <begin position="12"/>
        <end position="22"/>
    </location>
</feature>
<sequence>MEARNSPGAMLRQQSAHENCQSENERDEHVPNVHSTECVEEGIAESRPRSYTEYLARLAETNSTFEWLYEFFKYRPEEPDSKIIILDIENNNFKRRCPDLQALMKQPATVQIRIVSFCYSDIWNLDRASLDNICYALDLDPLIVWAHFDHEFSHLDNPFDDDELQKRDGPSSHQLLSTFRFLNISTILEDLYESLFVAFIN</sequence>
<dbReference type="Proteomes" id="UP000717696">
    <property type="component" value="Unassembled WGS sequence"/>
</dbReference>
<dbReference type="OrthoDB" id="3231000at2759"/>
<reference evidence="3" key="1">
    <citation type="journal article" date="2021" name="Nat. Commun.">
        <title>Genetic determinants of endophytism in the Arabidopsis root mycobiome.</title>
        <authorList>
            <person name="Mesny F."/>
            <person name="Miyauchi S."/>
            <person name="Thiergart T."/>
            <person name="Pickel B."/>
            <person name="Atanasova L."/>
            <person name="Karlsson M."/>
            <person name="Huettel B."/>
            <person name="Barry K.W."/>
            <person name="Haridas S."/>
            <person name="Chen C."/>
            <person name="Bauer D."/>
            <person name="Andreopoulos W."/>
            <person name="Pangilinan J."/>
            <person name="LaButti K."/>
            <person name="Riley R."/>
            <person name="Lipzen A."/>
            <person name="Clum A."/>
            <person name="Drula E."/>
            <person name="Henrissat B."/>
            <person name="Kohler A."/>
            <person name="Grigoriev I.V."/>
            <person name="Martin F.M."/>
            <person name="Hacquard S."/>
        </authorList>
    </citation>
    <scope>NUCLEOTIDE SEQUENCE</scope>
    <source>
        <strain evidence="3">MPI-CAGE-AT-0021</strain>
    </source>
</reference>
<dbReference type="AlphaFoldDB" id="A0A9P9EX70"/>
<proteinExistence type="predicted"/>
<gene>
    <name evidence="3" type="ORF">B0J13DRAFT_553175</name>
    <name evidence="2" type="ORF">B0J13DRAFT_674861</name>
</gene>
<dbReference type="EMBL" id="JAGMUU010000008">
    <property type="protein sequence ID" value="KAH7146662.1"/>
    <property type="molecule type" value="Genomic_DNA"/>
</dbReference>
<accession>A0A9P9EX70</accession>
<evidence type="ECO:0000313" key="2">
    <source>
        <dbReference type="EMBL" id="KAH7146662.1"/>
    </source>
</evidence>
<evidence type="ECO:0000313" key="4">
    <source>
        <dbReference type="Proteomes" id="UP000717696"/>
    </source>
</evidence>
<protein>
    <submittedName>
        <fullName evidence="3">Uncharacterized protein</fullName>
    </submittedName>
</protein>
<comment type="caution">
    <text evidence="3">The sequence shown here is derived from an EMBL/GenBank/DDBJ whole genome shotgun (WGS) entry which is preliminary data.</text>
</comment>
<feature type="region of interest" description="Disordered" evidence="1">
    <location>
        <begin position="1"/>
        <end position="32"/>
    </location>
</feature>
<name>A0A9P9EX70_9HYPO</name>